<name>A0ABR1D2F2_NECAM</name>
<evidence type="ECO:0000313" key="3">
    <source>
        <dbReference type="Proteomes" id="UP001303046"/>
    </source>
</evidence>
<accession>A0ABR1D2F2</accession>
<keyword evidence="1" id="KW-0472">Membrane</keyword>
<feature type="transmembrane region" description="Helical" evidence="1">
    <location>
        <begin position="21"/>
        <end position="41"/>
    </location>
</feature>
<feature type="transmembrane region" description="Helical" evidence="1">
    <location>
        <begin position="77"/>
        <end position="96"/>
    </location>
</feature>
<comment type="caution">
    <text evidence="2">The sequence shown here is derived from an EMBL/GenBank/DDBJ whole genome shotgun (WGS) entry which is preliminary data.</text>
</comment>
<keyword evidence="3" id="KW-1185">Reference proteome</keyword>
<protein>
    <submittedName>
        <fullName evidence="2">Uncharacterized protein</fullName>
    </submittedName>
</protein>
<gene>
    <name evidence="2" type="primary">Necator_chrIII.g11908</name>
    <name evidence="2" type="ORF">RB195_011142</name>
</gene>
<reference evidence="2 3" key="1">
    <citation type="submission" date="2023-08" db="EMBL/GenBank/DDBJ databases">
        <title>A Necator americanus chromosomal reference genome.</title>
        <authorList>
            <person name="Ilik V."/>
            <person name="Petrzelkova K.J."/>
            <person name="Pardy F."/>
            <person name="Fuh T."/>
            <person name="Niatou-Singa F.S."/>
            <person name="Gouil Q."/>
            <person name="Baker L."/>
            <person name="Ritchie M.E."/>
            <person name="Jex A.R."/>
            <person name="Gazzola D."/>
            <person name="Li H."/>
            <person name="Toshio Fujiwara R."/>
            <person name="Zhan B."/>
            <person name="Aroian R.V."/>
            <person name="Pafco B."/>
            <person name="Schwarz E.M."/>
        </authorList>
    </citation>
    <scope>NUCLEOTIDE SEQUENCE [LARGE SCALE GENOMIC DNA]</scope>
    <source>
        <strain evidence="2 3">Aroian</strain>
        <tissue evidence="2">Whole animal</tissue>
    </source>
</reference>
<organism evidence="2 3">
    <name type="scientific">Necator americanus</name>
    <name type="common">Human hookworm</name>
    <dbReference type="NCBI Taxonomy" id="51031"/>
    <lineage>
        <taxon>Eukaryota</taxon>
        <taxon>Metazoa</taxon>
        <taxon>Ecdysozoa</taxon>
        <taxon>Nematoda</taxon>
        <taxon>Chromadorea</taxon>
        <taxon>Rhabditida</taxon>
        <taxon>Rhabditina</taxon>
        <taxon>Rhabditomorpha</taxon>
        <taxon>Strongyloidea</taxon>
        <taxon>Ancylostomatidae</taxon>
        <taxon>Bunostominae</taxon>
        <taxon>Necator</taxon>
    </lineage>
</organism>
<dbReference type="EMBL" id="JAVFWL010000003">
    <property type="protein sequence ID" value="KAK6744256.1"/>
    <property type="molecule type" value="Genomic_DNA"/>
</dbReference>
<evidence type="ECO:0000313" key="2">
    <source>
        <dbReference type="EMBL" id="KAK6744256.1"/>
    </source>
</evidence>
<keyword evidence="1" id="KW-0812">Transmembrane</keyword>
<keyword evidence="1" id="KW-1133">Transmembrane helix</keyword>
<sequence>MGTIQRLVNAAFSKSVASMKVILLISLLFVIDVLSLNKTWIADHSGTNVIGGETVLGSKEVRKKVDMKKHKFPFLPLIPPVVVGAALLGGLAVRAIRG</sequence>
<dbReference type="Proteomes" id="UP001303046">
    <property type="component" value="Unassembled WGS sequence"/>
</dbReference>
<evidence type="ECO:0000256" key="1">
    <source>
        <dbReference type="SAM" id="Phobius"/>
    </source>
</evidence>
<proteinExistence type="predicted"/>